<dbReference type="Gene3D" id="2.130.10.10">
    <property type="entry name" value="YVTN repeat-like/Quinoprotein amine dehydrogenase"/>
    <property type="match status" value="1"/>
</dbReference>
<dbReference type="STRING" id="1032480.MLP_09870"/>
<sequence>MSMRRVRDWLRPARVGLLVAVIVLALLNVPGWVLRLQGPASLDPPRFPSTIASYSWHTNSLADGEMEAASLLYQNGVGVEFGDSPMAVLLGADGATYRRLAQAEARSTPMDQGDPGPSVLSPDGTFVVIGSSGATGDIDVVTLRDGHRRTLSVGDGRTAMPAAIGPDSQTVLLAVSDEEVNRYAEGERLGLASIDLATGRMREYPGISDVGGAALSPDGNRIAIIRGDTFEVIDADSGRRITQLPVEIERDSRCYEDEGYEDEGYEDETVDDGEESEDGEEAETSPDAENGATADDASEDDDGYTCPELSLDGDAWSPDGRRIAATLGTTVLVADFSGAEPSLRRLPLETPDYWGAVLGWRDDSTVLVHAPTDGDANNAELLWVDVVNGSWQTFATYRPNFTGAAMASVDAARDLIPRWQVESRPVDRGPLPWWAALLRAVAAGLLAMLLTAVVRRRLLRPGAPH</sequence>
<evidence type="ECO:0000256" key="2">
    <source>
        <dbReference type="SAM" id="Phobius"/>
    </source>
</evidence>
<organism evidence="3 4">
    <name type="scientific">Microlunatus phosphovorus (strain ATCC 700054 / DSM 10555 / JCM 9379 / NBRC 101784 / NCIMB 13414 / VKM Ac-1990 / NM-1)</name>
    <dbReference type="NCBI Taxonomy" id="1032480"/>
    <lineage>
        <taxon>Bacteria</taxon>
        <taxon>Bacillati</taxon>
        <taxon>Actinomycetota</taxon>
        <taxon>Actinomycetes</taxon>
        <taxon>Propionibacteriales</taxon>
        <taxon>Propionibacteriaceae</taxon>
        <taxon>Microlunatus</taxon>
    </lineage>
</organism>
<keyword evidence="2" id="KW-0472">Membrane</keyword>
<dbReference type="SUPFAM" id="SSF82171">
    <property type="entry name" value="DPP6 N-terminal domain-like"/>
    <property type="match status" value="1"/>
</dbReference>
<reference evidence="3 4" key="1">
    <citation type="submission" date="2011-05" db="EMBL/GenBank/DDBJ databases">
        <title>Whole genome sequence of Microlunatus phosphovorus NM-1.</title>
        <authorList>
            <person name="Hosoyama A."/>
            <person name="Sasaki K."/>
            <person name="Harada T."/>
            <person name="Igarashi R."/>
            <person name="Kawakoshi A."/>
            <person name="Sasagawa M."/>
            <person name="Fukada J."/>
            <person name="Nakamura S."/>
            <person name="Katano Y."/>
            <person name="Hanada S."/>
            <person name="Kamagata Y."/>
            <person name="Nakamura N."/>
            <person name="Yamazaki S."/>
            <person name="Fujita N."/>
        </authorList>
    </citation>
    <scope>NUCLEOTIDE SEQUENCE [LARGE SCALE GENOMIC DNA]</scope>
    <source>
        <strain evidence="4">ATCC 700054 / DSM 10555 / JCM 9379 / NBRC 101784 / NCIMB 13414 / VKM Ac-1990 / NM-1</strain>
    </source>
</reference>
<dbReference type="HOGENOM" id="CLU_587690_0_0_11"/>
<feature type="transmembrane region" description="Helical" evidence="2">
    <location>
        <begin position="433"/>
        <end position="454"/>
    </location>
</feature>
<name>F5XMS8_MICPN</name>
<accession>F5XMS8</accession>
<dbReference type="eggNOG" id="COG3391">
    <property type="taxonomic scope" value="Bacteria"/>
</dbReference>
<feature type="compositionally biased region" description="Acidic residues" evidence="1">
    <location>
        <begin position="257"/>
        <end position="286"/>
    </location>
</feature>
<dbReference type="Proteomes" id="UP000007947">
    <property type="component" value="Chromosome"/>
</dbReference>
<dbReference type="KEGG" id="mph:MLP_09870"/>
<evidence type="ECO:0000256" key="1">
    <source>
        <dbReference type="SAM" id="MobiDB-lite"/>
    </source>
</evidence>
<keyword evidence="2" id="KW-0812">Transmembrane</keyword>
<keyword evidence="4" id="KW-1185">Reference proteome</keyword>
<dbReference type="EMBL" id="AP012204">
    <property type="protein sequence ID" value="BAK34001.1"/>
    <property type="molecule type" value="Genomic_DNA"/>
</dbReference>
<feature type="region of interest" description="Disordered" evidence="1">
    <location>
        <begin position="250"/>
        <end position="318"/>
    </location>
</feature>
<dbReference type="InterPro" id="IPR015943">
    <property type="entry name" value="WD40/YVTN_repeat-like_dom_sf"/>
</dbReference>
<dbReference type="AlphaFoldDB" id="F5XMS8"/>
<evidence type="ECO:0000313" key="3">
    <source>
        <dbReference type="EMBL" id="BAK34001.1"/>
    </source>
</evidence>
<evidence type="ECO:0000313" key="4">
    <source>
        <dbReference type="Proteomes" id="UP000007947"/>
    </source>
</evidence>
<protein>
    <submittedName>
        <fullName evidence="3">Uncharacterized protein</fullName>
    </submittedName>
</protein>
<keyword evidence="2" id="KW-1133">Transmembrane helix</keyword>
<proteinExistence type="predicted"/>
<gene>
    <name evidence="3" type="ordered locus">MLP_09870</name>
</gene>